<evidence type="ECO:0000313" key="1">
    <source>
        <dbReference type="EMBL" id="NNU33826.1"/>
    </source>
</evidence>
<dbReference type="Proteomes" id="UP000566071">
    <property type="component" value="Unassembled WGS sequence"/>
</dbReference>
<proteinExistence type="predicted"/>
<comment type="caution">
    <text evidence="1">The sequence shown here is derived from an EMBL/GenBank/DDBJ whole genome shotgun (WGS) entry which is preliminary data.</text>
</comment>
<keyword evidence="2" id="KW-1185">Reference proteome</keyword>
<dbReference type="SUPFAM" id="SSF49478">
    <property type="entry name" value="Cna protein B-type domain"/>
    <property type="match status" value="1"/>
</dbReference>
<protein>
    <submittedName>
        <fullName evidence="1">Carboxypeptidase regulatory-like domain-containing protein</fullName>
    </submittedName>
</protein>
<evidence type="ECO:0000313" key="2">
    <source>
        <dbReference type="Proteomes" id="UP000566071"/>
    </source>
</evidence>
<dbReference type="RefSeq" id="WP_175269510.1">
    <property type="nucleotide sequence ID" value="NZ_JABFCR010000021.1"/>
</dbReference>
<reference evidence="1 2" key="1">
    <citation type="submission" date="2020-05" db="EMBL/GenBank/DDBJ databases">
        <authorList>
            <person name="Khan S.A."/>
            <person name="Jeon C.O."/>
            <person name="Chun B.H."/>
        </authorList>
    </citation>
    <scope>NUCLEOTIDE SEQUENCE [LARGE SCALE GENOMIC DNA]</scope>
    <source>
        <strain evidence="1 2">S1162</strain>
    </source>
</reference>
<sequence>MVNDISGTLMGYNKKPIAGGKVILINNKLGFARDTVTDANGRFKFGNLLITNGVDFTIRGTTAKNGKHLKTLVDEIKKPAIIANANIGDVNADMLSLVKASVDNNLKQDMELEKYGIQSQRQLREVKIRAAKKRGFDAGITENQADEVFRPDAGMPCATLKECLEEMFKSRILFIQQEALNCGMVWLPKVRGANDYYVVMIDKELIVDPCDYQSFILDSTANINKIYPVHESPAIEAMALGAANLNRIGGKPAPVLSIFTKNGAWRTSDDPSIVYYTPKGYDYTKEFYSPKYDAKNQPQAADLRSTIYWNPRVLTRSVGRARVSYFNSDQTGTYRVTIEGINADGQLARQVYRYRVQ</sequence>
<dbReference type="EMBL" id="JABFCR010000021">
    <property type="protein sequence ID" value="NNU33826.1"/>
    <property type="molecule type" value="Genomic_DNA"/>
</dbReference>
<accession>A0ABX1W5F3</accession>
<gene>
    <name evidence="1" type="ORF">HK413_06130</name>
</gene>
<name>A0ABX1W5F3_9SPHI</name>
<organism evidence="1 2">
    <name type="scientific">Mucilaginibacter humi</name>
    <dbReference type="NCBI Taxonomy" id="2732510"/>
    <lineage>
        <taxon>Bacteria</taxon>
        <taxon>Pseudomonadati</taxon>
        <taxon>Bacteroidota</taxon>
        <taxon>Sphingobacteriia</taxon>
        <taxon>Sphingobacteriales</taxon>
        <taxon>Sphingobacteriaceae</taxon>
        <taxon>Mucilaginibacter</taxon>
    </lineage>
</organism>